<evidence type="ECO:0000256" key="1">
    <source>
        <dbReference type="SAM" id="MobiDB-lite"/>
    </source>
</evidence>
<reference evidence="2" key="1">
    <citation type="journal article" date="2019" name="Sci. Rep.">
        <title>Draft genome of Tanacetum cinerariifolium, the natural source of mosquito coil.</title>
        <authorList>
            <person name="Yamashiro T."/>
            <person name="Shiraishi A."/>
            <person name="Satake H."/>
            <person name="Nakayama K."/>
        </authorList>
    </citation>
    <scope>NUCLEOTIDE SEQUENCE</scope>
</reference>
<accession>A0A6L2M298</accession>
<sequence>MTTALSIENRIINQAITQQATFDEALVSTDDRVEIGKCNMRIDPTKTQKESTYQLWFTISKVKNSSLYRFHLDNKKFKIVVELFCEILRISSQVPNEEFVTSPPHDAIVTFIKSLGLPVPNWLQKTSVRRRKNMPYPRFTKVIINHFLLKHKSISKRNDVFMNTIKHDVILGRLKFVGKGEDNQVYGMSFLDVMINDDIQISKAYQTYLGITIGVIIPKKVRKGMKTTITPKKRSYITTDEDIILDPEKSKRRPTGVVIRDTLNISKKKTLDHSKKLKGMKILTDAAQLTVDTQKAIKASKKSHRLQQQYRGSSEGSGITLEVPNETKVKYTILSKGAGITPEPDPLLNLQVLVIPEQTNTTPIPTPLTTPLPTPPTTSGSPTATTTIPNPLPAVLQIFSNLERKSESWTKVDHSEGIEASVQANLINDTPALLAPSSSTLGQSSSRAAGCLSKYKLKSILFDKMDKSCSYMTHDKHQDVYDALLNSICLEDAITRGDINTDKALRKRERGDDQDPTAGSEQWKKKRRKGKDSEPSKDKLQTSLSKLKIHSKPLRLGNLLMKKSHLKNLFMRLQWTWRNLLKIIWSMQLINHKTKLLLHNTFPSEKDSPTFNEHMATPIDYSKFAMNHLKLDKITKADLVRPVYKLLKGTCESNIKLEYNMDQCYNALTDILD</sequence>
<feature type="region of interest" description="Disordered" evidence="1">
    <location>
        <begin position="300"/>
        <end position="319"/>
    </location>
</feature>
<name>A0A6L2M298_TANCI</name>
<feature type="compositionally biased region" description="Low complexity" evidence="1">
    <location>
        <begin position="377"/>
        <end position="387"/>
    </location>
</feature>
<feature type="compositionally biased region" description="Basic and acidic residues" evidence="1">
    <location>
        <begin position="531"/>
        <end position="540"/>
    </location>
</feature>
<comment type="caution">
    <text evidence="2">The sequence shown here is derived from an EMBL/GenBank/DDBJ whole genome shotgun (WGS) entry which is preliminary data.</text>
</comment>
<feature type="compositionally biased region" description="Pro residues" evidence="1">
    <location>
        <begin position="364"/>
        <end position="376"/>
    </location>
</feature>
<feature type="compositionally biased region" description="Polar residues" evidence="1">
    <location>
        <begin position="306"/>
        <end position="317"/>
    </location>
</feature>
<gene>
    <name evidence="2" type="ORF">Tci_040139</name>
</gene>
<protein>
    <recommendedName>
        <fullName evidence="3">Retrovirus-related Pol polyprotein from transposon TNT 1-94</fullName>
    </recommendedName>
</protein>
<proteinExistence type="predicted"/>
<feature type="region of interest" description="Disordered" evidence="1">
    <location>
        <begin position="505"/>
        <end position="544"/>
    </location>
</feature>
<dbReference type="AlphaFoldDB" id="A0A6L2M298"/>
<feature type="region of interest" description="Disordered" evidence="1">
    <location>
        <begin position="361"/>
        <end position="387"/>
    </location>
</feature>
<evidence type="ECO:0008006" key="3">
    <source>
        <dbReference type="Google" id="ProtNLM"/>
    </source>
</evidence>
<dbReference type="EMBL" id="BKCJ010005696">
    <property type="protein sequence ID" value="GEU68161.1"/>
    <property type="molecule type" value="Genomic_DNA"/>
</dbReference>
<organism evidence="2">
    <name type="scientific">Tanacetum cinerariifolium</name>
    <name type="common">Dalmatian daisy</name>
    <name type="synonym">Chrysanthemum cinerariifolium</name>
    <dbReference type="NCBI Taxonomy" id="118510"/>
    <lineage>
        <taxon>Eukaryota</taxon>
        <taxon>Viridiplantae</taxon>
        <taxon>Streptophyta</taxon>
        <taxon>Embryophyta</taxon>
        <taxon>Tracheophyta</taxon>
        <taxon>Spermatophyta</taxon>
        <taxon>Magnoliopsida</taxon>
        <taxon>eudicotyledons</taxon>
        <taxon>Gunneridae</taxon>
        <taxon>Pentapetalae</taxon>
        <taxon>asterids</taxon>
        <taxon>campanulids</taxon>
        <taxon>Asterales</taxon>
        <taxon>Asteraceae</taxon>
        <taxon>Asteroideae</taxon>
        <taxon>Anthemideae</taxon>
        <taxon>Anthemidinae</taxon>
        <taxon>Tanacetum</taxon>
    </lineage>
</organism>
<evidence type="ECO:0000313" key="2">
    <source>
        <dbReference type="EMBL" id="GEU68161.1"/>
    </source>
</evidence>